<dbReference type="Pfam" id="PF06088">
    <property type="entry name" value="TLP-20"/>
    <property type="match status" value="1"/>
</dbReference>
<dbReference type="InterPro" id="IPR009092">
    <property type="entry name" value="Telokin-like_Tlp20_baculovir"/>
</dbReference>
<gene>
    <name evidence="2" type="ORF">HycuGV_00090</name>
</gene>
<dbReference type="SUPFAM" id="SSF51289">
    <property type="entry name" value="Tlp20, baculovirus telokin-like protein"/>
    <property type="match status" value="1"/>
</dbReference>
<feature type="compositionally biased region" description="Basic and acidic residues" evidence="1">
    <location>
        <begin position="122"/>
        <end position="134"/>
    </location>
</feature>
<accession>A0AAE5YIY1</accession>
<keyword evidence="3" id="KW-1185">Reference proteome</keyword>
<dbReference type="InterPro" id="IPR036731">
    <property type="entry name" value="Tlp20_sf"/>
</dbReference>
<evidence type="ECO:0000313" key="2">
    <source>
        <dbReference type="EMBL" id="QBQ01643.1"/>
    </source>
</evidence>
<evidence type="ECO:0000313" key="3">
    <source>
        <dbReference type="Proteomes" id="UP000831479"/>
    </source>
</evidence>
<feature type="region of interest" description="Disordered" evidence="1">
    <location>
        <begin position="122"/>
        <end position="145"/>
    </location>
</feature>
<reference evidence="2" key="1">
    <citation type="journal article" date="2019" name="Genomics">
        <title>Genome sequence analysis and organization of the Hyphantria cunea granulovirus (HycuGV-Hc1) from Turkey.</title>
        <authorList>
            <person name="Gencer D."/>
            <person name="Bayramoglu Z."/>
            <person name="Nalcacioglu R."/>
            <person name="Demirbag Z."/>
            <person name="Demir I."/>
        </authorList>
    </citation>
    <scope>NUCLEOTIDE SEQUENCE</scope>
    <source>
        <strain evidence="2">Hc1</strain>
    </source>
</reference>
<organism evidence="2 3">
    <name type="scientific">Hyphantria cunea granulovirus</name>
    <dbReference type="NCBI Taxonomy" id="307448"/>
    <lineage>
        <taxon>Viruses</taxon>
        <taxon>Viruses incertae sedis</taxon>
        <taxon>Naldaviricetes</taxon>
        <taxon>Lefavirales</taxon>
        <taxon>Baculoviridae</taxon>
        <taxon>Betabaculovirus</taxon>
        <taxon>Betabaculovirus hycuneae</taxon>
    </lineage>
</organism>
<proteinExistence type="predicted"/>
<dbReference type="Gene3D" id="2.70.40.20">
    <property type="entry name" value="Baculovirus telokin-like protein 20"/>
    <property type="match status" value="1"/>
</dbReference>
<evidence type="ECO:0000256" key="1">
    <source>
        <dbReference type="SAM" id="MobiDB-lite"/>
    </source>
</evidence>
<dbReference type="Proteomes" id="UP000831479">
    <property type="component" value="Segment"/>
</dbReference>
<name>A0AAE5YIY1_9BBAC</name>
<dbReference type="EMBL" id="MH923363">
    <property type="protein sequence ID" value="QBQ01643.1"/>
    <property type="molecule type" value="Genomic_DNA"/>
</dbReference>
<protein>
    <submittedName>
        <fullName evidence="2">Tlp20</fullName>
    </submittedName>
</protein>
<sequence length="161" mass="18268">MTTTTNEADNITVYPVFENERVTFKVQNDYHLQKMGIGAVCVNIQEVEKLKHLKHVHHQIVVPCASYIIVHNNVDRDEGFAAVLILTNSVTLSNNDVLFSIVYPEPFKITVPVEVHAAPEDRVNANENEQKSENQEDVVSSSISDNEIAKRPALFEKYYKQ</sequence>